<dbReference type="InterPro" id="IPR002731">
    <property type="entry name" value="ATPase_BadF"/>
</dbReference>
<dbReference type="InterPro" id="IPR051805">
    <property type="entry name" value="Dehydratase_Activator_Redct"/>
</dbReference>
<dbReference type="GO" id="GO:0051536">
    <property type="term" value="F:iron-sulfur cluster binding"/>
    <property type="evidence" value="ECO:0007669"/>
    <property type="project" value="UniProtKB-KW"/>
</dbReference>
<comment type="cofactor">
    <cofactor evidence="1">
        <name>[4Fe-4S] cluster</name>
        <dbReference type="ChEBI" id="CHEBI:49883"/>
    </cofactor>
</comment>
<evidence type="ECO:0000256" key="2">
    <source>
        <dbReference type="ARBA" id="ARBA00022723"/>
    </source>
</evidence>
<accession>E1YH00</accession>
<dbReference type="InterPro" id="IPR018709">
    <property type="entry name" value="CoA_activase_DUF2229"/>
</dbReference>
<proteinExistence type="predicted"/>
<evidence type="ECO:0008006" key="8">
    <source>
        <dbReference type="Google" id="ProtNLM"/>
    </source>
</evidence>
<evidence type="ECO:0000256" key="1">
    <source>
        <dbReference type="ARBA" id="ARBA00001966"/>
    </source>
</evidence>
<dbReference type="InterPro" id="IPR043129">
    <property type="entry name" value="ATPase_NBD"/>
</dbReference>
<feature type="domain" description="DUF2229" evidence="6">
    <location>
        <begin position="707"/>
        <end position="924"/>
    </location>
</feature>
<gene>
    <name evidence="7" type="ORF">N47_F15390</name>
</gene>
<dbReference type="EMBL" id="FR695873">
    <property type="protein sequence ID" value="CBX29844.1"/>
    <property type="molecule type" value="Genomic_DNA"/>
</dbReference>
<keyword evidence="3" id="KW-0408">Iron</keyword>
<evidence type="ECO:0000259" key="5">
    <source>
        <dbReference type="Pfam" id="PF01869"/>
    </source>
</evidence>
<dbReference type="InterPro" id="IPR008275">
    <property type="entry name" value="CoA_E_activase_dom"/>
</dbReference>
<dbReference type="GO" id="GO:0046872">
    <property type="term" value="F:metal ion binding"/>
    <property type="evidence" value="ECO:0007669"/>
    <property type="project" value="UniProtKB-KW"/>
</dbReference>
<keyword evidence="4" id="KW-0411">Iron-sulfur</keyword>
<dbReference type="PANTHER" id="PTHR32329">
    <property type="entry name" value="BIFUNCTIONAL PROTEIN [INCLUDES 2-HYDROXYACYL-COA DEHYDRATASE (N-TER) AND ITS ACTIVATOR DOMAIN (C_TERM)-RELATED"/>
    <property type="match status" value="1"/>
</dbReference>
<dbReference type="Pfam" id="PF01869">
    <property type="entry name" value="BcrAD_BadFG"/>
    <property type="match status" value="2"/>
</dbReference>
<evidence type="ECO:0000256" key="4">
    <source>
        <dbReference type="ARBA" id="ARBA00023014"/>
    </source>
</evidence>
<protein>
    <recommendedName>
        <fullName evidence="8">CoA-substrate-specific enzyme activase</fullName>
    </recommendedName>
</protein>
<feature type="domain" description="ATPase BadF/BadG/BcrA/BcrD type" evidence="5">
    <location>
        <begin position="12"/>
        <end position="262"/>
    </location>
</feature>
<organism evidence="7">
    <name type="scientific">uncultured Desulfobacterium sp</name>
    <dbReference type="NCBI Taxonomy" id="201089"/>
    <lineage>
        <taxon>Bacteria</taxon>
        <taxon>Pseudomonadati</taxon>
        <taxon>Thermodesulfobacteriota</taxon>
        <taxon>Desulfobacteria</taxon>
        <taxon>Desulfobacterales</taxon>
        <taxon>Desulfobacteriaceae</taxon>
        <taxon>Desulfobacterium</taxon>
        <taxon>environmental samples</taxon>
    </lineage>
</organism>
<sequence>MTEKADNLFFTGIDIGSTTAKAVVLDKEGGMVFSRYCRHQGKTVETTRSIFKEALEKLGDVELDLAVTGSAGMGAAEVFGLPFVQEVVASAHFIEKFLPGVRTFIEIGGEDSKVIFFDDNGRPDIRMNGSCAGGTGAFIDQMAVLLDIDVSELNTLAGKSANIYPIASRCGVFAKTDIQALLSRHVSKEDVAASVFHSVALQVITALSRGRNMERKIVMGGGPLTFYPNLRKAFANLLGIEHPDDLVIPDHPELLPAMGAAMVRNGKPCRGRISNFLSMSGNGVSHVTNSGTKRLPTLFTSKCEFEIWQKRHERKLVPRIDLPEAKEKDLFLGVDSGSTTTKIVLVDGEGKLVLGYYGSNNGDPVQAVKKGLAEFREKFVSVGFHPRIVRTAATGYGESLIRAAFGLNDGVVETMAHYRAARHFEPDVSFILDIGGQDMKAIYIHDHAVAEIQINEACSSGCGSFIETFARSLGYSVREFAEIACDNNAPFDLGTRCTVFMNSKVKQALREGATVSDISAGLAYSVIKNALYKVLRLKDVDVLGNKIVVQGGTFRNSAALRALEMLLNKEVIRPDISELMGAYGAALTALSNHRANLVEPAALHQTPLKSSETPIVLQEANGLFLEKLAKGSDFSKKEISCKGCENRCRVLKLTFNNGNHFYTGNRCERCFSNNPDVQHKGKNLIDDQIKLLFERDMEPEGEPILTYGIPRCLNMYENFPFWCAFLTTCGFRVVLSSESGFKLYEKGSATVMSENICFPAKLAHGHIFDLIGKKVDRIFYPTVVYEQEEYENALNTYNCPVVTGYPDLLKSAVNPEQKFGIPLDNPVISLKDFNLLKDQLYLFFKQSGINYRTVSEGVEKGMAAQSDYKKQLRSMAKTLLSKADTGGRTTVVLAGRPYHVDPLINHGIPNLLTELGVDVISETAVPLNAADAVSLEDVNVLTQWSYANRLYAAAGWVTDTANAQMVQLTSFGCGPDAVSTDEVKEILRYGGKIHGLIKMDEISNLGAVRIRLRSMLEAVKERNGKTRATGAGRLKKDRAVVEEDRKRILIAPYFSPFYSPLIPSAFRPLGYRVEVLPPQDRVSVEWGLKTINNDMCYPSILVAGDIIKAFRSGRYNPENTAVILTQTGGQCRASSYVSLIRKGLAASGLDNVPVISLSVEGFDDPQPGLIIDEKGLVKRLGLGIIFADPLARMYLSTMVREKVPGTSKKLHEKYLFEVETGIENADYYCLLNLLKKAVADFNRVEINDKTVPRVGIVGEIFVKYNFFSNGNIIDWLSGQGVEVILPPIQSFFAQCFINETYNQKAFFKRSLTDLIKYRLLEIYSGYHIGQIDRVMQGFRFYKKPQNLRELAEITDEVVSLANQFGEGWLLTAEMIAMLNEGIGNIVCLQPFGCIANHITGKGMENKLRDMFPHLNLLSLDMDAGASEVNLLNRLHFMVTAAREQVAREKGTLVGPETVQHFTIPNVWAQELYMFNNYASLEVEKWRAWVSGLGLWEKARKIRRRISL</sequence>
<feature type="domain" description="ATPase BadF/BadG/BcrA/BcrD type" evidence="5">
    <location>
        <begin position="332"/>
        <end position="589"/>
    </location>
</feature>
<evidence type="ECO:0000256" key="3">
    <source>
        <dbReference type="ARBA" id="ARBA00023004"/>
    </source>
</evidence>
<dbReference type="NCBIfam" id="TIGR00241">
    <property type="entry name" value="CoA_E_activ"/>
    <property type="match status" value="2"/>
</dbReference>
<dbReference type="CDD" id="cd24034">
    <property type="entry name" value="ASKHA_NBD_O66634-like_rpt1"/>
    <property type="match status" value="1"/>
</dbReference>
<reference evidence="7" key="1">
    <citation type="journal article" date="2011" name="Environ. Microbiol.">
        <title>Genomic insights into the metabolic potential of the polycyclic aromatic hydrocarbon degrading sulfate-reducing Deltaproteobacterium N47.</title>
        <authorList>
            <person name="Bergmann F."/>
            <person name="Selesi D."/>
            <person name="Weinmaier T."/>
            <person name="Tischler P."/>
            <person name="Rattei T."/>
            <person name="Meckenstock R.U."/>
        </authorList>
    </citation>
    <scope>NUCLEOTIDE SEQUENCE</scope>
</reference>
<evidence type="ECO:0000313" key="7">
    <source>
        <dbReference type="EMBL" id="CBX29844.1"/>
    </source>
</evidence>
<dbReference type="CDD" id="cd24035">
    <property type="entry name" value="ASKHA_NBD_O66634-like_rpt2"/>
    <property type="match status" value="1"/>
</dbReference>
<keyword evidence="2" id="KW-0479">Metal-binding</keyword>
<dbReference type="Pfam" id="PF09989">
    <property type="entry name" value="DUF2229"/>
    <property type="match status" value="1"/>
</dbReference>
<dbReference type="PANTHER" id="PTHR32329:SF4">
    <property type="entry name" value="ACTIVATOR OF 2-HYDROXYACYL-COA DEHYDRATASE"/>
    <property type="match status" value="1"/>
</dbReference>
<dbReference type="Gene3D" id="3.30.420.40">
    <property type="match status" value="4"/>
</dbReference>
<evidence type="ECO:0000259" key="6">
    <source>
        <dbReference type="Pfam" id="PF09989"/>
    </source>
</evidence>
<name>E1YH00_9BACT</name>
<dbReference type="SUPFAM" id="SSF53067">
    <property type="entry name" value="Actin-like ATPase domain"/>
    <property type="match status" value="2"/>
</dbReference>